<dbReference type="PANTHER" id="PTHR31719:SF164">
    <property type="entry name" value="NAC DOMAIN-CONTAINING PROTEIN"/>
    <property type="match status" value="1"/>
</dbReference>
<keyword evidence="4" id="KW-0539">Nucleus</keyword>
<keyword evidence="2" id="KW-0238">DNA-binding</keyword>
<dbReference type="InterPro" id="IPR003441">
    <property type="entry name" value="NAC-dom"/>
</dbReference>
<dbReference type="InterPro" id="IPR036093">
    <property type="entry name" value="NAC_dom_sf"/>
</dbReference>
<evidence type="ECO:0000256" key="4">
    <source>
        <dbReference type="ARBA" id="ARBA00023242"/>
    </source>
</evidence>
<dbReference type="AlphaFoldDB" id="A0AAD8M9E7"/>
<dbReference type="Pfam" id="PF02365">
    <property type="entry name" value="NAM"/>
    <property type="match status" value="1"/>
</dbReference>
<keyword evidence="3" id="KW-0804">Transcription</keyword>
<name>A0AAD8M9E7_9APIA</name>
<dbReference type="Proteomes" id="UP001237642">
    <property type="component" value="Unassembled WGS sequence"/>
</dbReference>
<reference evidence="6" key="2">
    <citation type="submission" date="2023-05" db="EMBL/GenBank/DDBJ databases">
        <authorList>
            <person name="Schelkunov M.I."/>
        </authorList>
    </citation>
    <scope>NUCLEOTIDE SEQUENCE</scope>
    <source>
        <strain evidence="6">Hsosn_3</strain>
        <tissue evidence="6">Leaf</tissue>
    </source>
</reference>
<dbReference type="PANTHER" id="PTHR31719">
    <property type="entry name" value="NAC TRANSCRIPTION FACTOR 56"/>
    <property type="match status" value="1"/>
</dbReference>
<keyword evidence="1" id="KW-0805">Transcription regulation</keyword>
<sequence length="355" mass="39662">MEDFDTTKYAKGFRFNPFDDELIDDYLKPRITNKQLPCNLIKDKDVYGDGSNPWSVFDSNDWFRFPGLKSTEKCVYVFARLSKLSRSNTVNWKNTSKTAGCGTWAGKGKQDKILDSQGRLIGEKKYLVFEINDVDSVQADGMDLSKVGQYKMHEFSLSEHNTGFNSDAAATIVLCRITHDSSKGCPINLKSKSGTKNAHKVEGTSNVTTENLTVLESDVGEHNNVEGTSNVTTENLIVLESDVGECSAPAQFDDDFWEGITFDEVGNENFCFGELGSSDICLDDLGCSDFCFDNRGGEDMCSGDLGDWDINRIRECLDTNQQEETLQGTSSKLGKRKFELEENSYQAKKMCLNPY</sequence>
<reference evidence="6" key="1">
    <citation type="submission" date="2023-02" db="EMBL/GenBank/DDBJ databases">
        <title>Genome of toxic invasive species Heracleum sosnowskyi carries increased number of genes despite the absence of recent whole-genome duplications.</title>
        <authorList>
            <person name="Schelkunov M."/>
            <person name="Shtratnikova V."/>
            <person name="Makarenko M."/>
            <person name="Klepikova A."/>
            <person name="Omelchenko D."/>
            <person name="Novikova G."/>
            <person name="Obukhova E."/>
            <person name="Bogdanov V."/>
            <person name="Penin A."/>
            <person name="Logacheva M."/>
        </authorList>
    </citation>
    <scope>NUCLEOTIDE SEQUENCE</scope>
    <source>
        <strain evidence="6">Hsosn_3</strain>
        <tissue evidence="6">Leaf</tissue>
    </source>
</reference>
<feature type="domain" description="NAC" evidence="5">
    <location>
        <begin position="9"/>
        <end position="180"/>
    </location>
</feature>
<dbReference type="PROSITE" id="PS51005">
    <property type="entry name" value="NAC"/>
    <property type="match status" value="1"/>
</dbReference>
<evidence type="ECO:0000313" key="6">
    <source>
        <dbReference type="EMBL" id="KAK1367095.1"/>
    </source>
</evidence>
<evidence type="ECO:0000256" key="2">
    <source>
        <dbReference type="ARBA" id="ARBA00023125"/>
    </source>
</evidence>
<dbReference type="GO" id="GO:0048731">
    <property type="term" value="P:system development"/>
    <property type="evidence" value="ECO:0007669"/>
    <property type="project" value="TreeGrafter"/>
</dbReference>
<evidence type="ECO:0000259" key="5">
    <source>
        <dbReference type="PROSITE" id="PS51005"/>
    </source>
</evidence>
<comment type="caution">
    <text evidence="6">The sequence shown here is derived from an EMBL/GenBank/DDBJ whole genome shotgun (WGS) entry which is preliminary data.</text>
</comment>
<evidence type="ECO:0000256" key="3">
    <source>
        <dbReference type="ARBA" id="ARBA00023163"/>
    </source>
</evidence>
<dbReference type="SUPFAM" id="SSF101941">
    <property type="entry name" value="NAC domain"/>
    <property type="match status" value="1"/>
</dbReference>
<evidence type="ECO:0000256" key="1">
    <source>
        <dbReference type="ARBA" id="ARBA00023015"/>
    </source>
</evidence>
<gene>
    <name evidence="6" type="ORF">POM88_042656</name>
</gene>
<proteinExistence type="predicted"/>
<protein>
    <recommendedName>
        <fullName evidence="5">NAC domain-containing protein</fullName>
    </recommendedName>
</protein>
<organism evidence="6 7">
    <name type="scientific">Heracleum sosnowskyi</name>
    <dbReference type="NCBI Taxonomy" id="360622"/>
    <lineage>
        <taxon>Eukaryota</taxon>
        <taxon>Viridiplantae</taxon>
        <taxon>Streptophyta</taxon>
        <taxon>Embryophyta</taxon>
        <taxon>Tracheophyta</taxon>
        <taxon>Spermatophyta</taxon>
        <taxon>Magnoliopsida</taxon>
        <taxon>eudicotyledons</taxon>
        <taxon>Gunneridae</taxon>
        <taxon>Pentapetalae</taxon>
        <taxon>asterids</taxon>
        <taxon>campanulids</taxon>
        <taxon>Apiales</taxon>
        <taxon>Apiaceae</taxon>
        <taxon>Apioideae</taxon>
        <taxon>apioid superclade</taxon>
        <taxon>Tordylieae</taxon>
        <taxon>Tordyliinae</taxon>
        <taxon>Heracleum</taxon>
    </lineage>
</organism>
<dbReference type="EMBL" id="JAUIZM010000009">
    <property type="protein sequence ID" value="KAK1367095.1"/>
    <property type="molecule type" value="Genomic_DNA"/>
</dbReference>
<dbReference type="GO" id="GO:0003677">
    <property type="term" value="F:DNA binding"/>
    <property type="evidence" value="ECO:0007669"/>
    <property type="project" value="UniProtKB-KW"/>
</dbReference>
<keyword evidence="7" id="KW-1185">Reference proteome</keyword>
<evidence type="ECO:0000313" key="7">
    <source>
        <dbReference type="Proteomes" id="UP001237642"/>
    </source>
</evidence>
<dbReference type="Gene3D" id="2.170.150.80">
    <property type="entry name" value="NAC domain"/>
    <property type="match status" value="1"/>
</dbReference>
<dbReference type="GO" id="GO:0006355">
    <property type="term" value="P:regulation of DNA-templated transcription"/>
    <property type="evidence" value="ECO:0007669"/>
    <property type="project" value="InterPro"/>
</dbReference>
<accession>A0AAD8M9E7</accession>